<comment type="function">
    <text evidence="3">Regulates mitochondrial small subunit maturation by controlling 15S rRNA 5'-end processing. Localizes to the 5' precursor of the 15S rRNA in a position that is subsequently occupied by mS47 in the mature yeast mtSSU. Uses structure and sequence-specific RNA recognition, binding to a single-stranded region of the precursor and specifically recognizing bases -6 to -1. The exchange of Ccm1 for mS47 is coupled to the irreversible removal of precursor rRNA that is accompanied by conformational changes of the mitoribosomal proteins uS5m and mS26. These conformational changes signal completion of 5'-end rRNA processing through protection of the mature 5'-end of the 15S rRNA and stabilization of mS47. The removal of the 5' precursor together with the dissociation of Ccm1 may be catalyzed by the 5'-3' exoribonuclease Pet127. Involved in the specific removal of group I introns in mitochondrial encoded transcripts.</text>
</comment>
<feature type="compositionally biased region" description="Basic and acidic residues" evidence="6">
    <location>
        <begin position="160"/>
        <end position="175"/>
    </location>
</feature>
<evidence type="ECO:0000256" key="4">
    <source>
        <dbReference type="ARBA" id="ARBA00044511"/>
    </source>
</evidence>
<dbReference type="OrthoDB" id="185373at2759"/>
<organism evidence="7 8">
    <name type="scientific">Dacryopinax primogenitus (strain DJM 731)</name>
    <name type="common">Brown rot fungus</name>
    <dbReference type="NCBI Taxonomy" id="1858805"/>
    <lineage>
        <taxon>Eukaryota</taxon>
        <taxon>Fungi</taxon>
        <taxon>Dikarya</taxon>
        <taxon>Basidiomycota</taxon>
        <taxon>Agaricomycotina</taxon>
        <taxon>Dacrymycetes</taxon>
        <taxon>Dacrymycetales</taxon>
        <taxon>Dacrymycetaceae</taxon>
        <taxon>Dacryopinax</taxon>
    </lineage>
</organism>
<keyword evidence="8" id="KW-1185">Reference proteome</keyword>
<evidence type="ECO:0000256" key="5">
    <source>
        <dbReference type="PROSITE-ProRule" id="PRU00708"/>
    </source>
</evidence>
<evidence type="ECO:0000256" key="2">
    <source>
        <dbReference type="ARBA" id="ARBA00022737"/>
    </source>
</evidence>
<dbReference type="RefSeq" id="XP_040633248.1">
    <property type="nucleotide sequence ID" value="XM_040769558.1"/>
</dbReference>
<evidence type="ECO:0000256" key="1">
    <source>
        <dbReference type="ARBA" id="ARBA00006192"/>
    </source>
</evidence>
<reference evidence="7 8" key="1">
    <citation type="journal article" date="2012" name="Science">
        <title>The Paleozoic origin of enzymatic lignin decomposition reconstructed from 31 fungal genomes.</title>
        <authorList>
            <person name="Floudas D."/>
            <person name="Binder M."/>
            <person name="Riley R."/>
            <person name="Barry K."/>
            <person name="Blanchette R.A."/>
            <person name="Henrissat B."/>
            <person name="Martinez A.T."/>
            <person name="Otillar R."/>
            <person name="Spatafora J.W."/>
            <person name="Yadav J.S."/>
            <person name="Aerts A."/>
            <person name="Benoit I."/>
            <person name="Boyd A."/>
            <person name="Carlson A."/>
            <person name="Copeland A."/>
            <person name="Coutinho P.M."/>
            <person name="de Vries R.P."/>
            <person name="Ferreira P."/>
            <person name="Findley K."/>
            <person name="Foster B."/>
            <person name="Gaskell J."/>
            <person name="Glotzer D."/>
            <person name="Gorecki P."/>
            <person name="Heitman J."/>
            <person name="Hesse C."/>
            <person name="Hori C."/>
            <person name="Igarashi K."/>
            <person name="Jurgens J.A."/>
            <person name="Kallen N."/>
            <person name="Kersten P."/>
            <person name="Kohler A."/>
            <person name="Kuees U."/>
            <person name="Kumar T.K.A."/>
            <person name="Kuo A."/>
            <person name="LaButti K."/>
            <person name="Larrondo L.F."/>
            <person name="Lindquist E."/>
            <person name="Ling A."/>
            <person name="Lombard V."/>
            <person name="Lucas S."/>
            <person name="Lundell T."/>
            <person name="Martin R."/>
            <person name="McLaughlin D.J."/>
            <person name="Morgenstern I."/>
            <person name="Morin E."/>
            <person name="Murat C."/>
            <person name="Nagy L.G."/>
            <person name="Nolan M."/>
            <person name="Ohm R.A."/>
            <person name="Patyshakuliyeva A."/>
            <person name="Rokas A."/>
            <person name="Ruiz-Duenas F.J."/>
            <person name="Sabat G."/>
            <person name="Salamov A."/>
            <person name="Samejima M."/>
            <person name="Schmutz J."/>
            <person name="Slot J.C."/>
            <person name="St John F."/>
            <person name="Stenlid J."/>
            <person name="Sun H."/>
            <person name="Sun S."/>
            <person name="Syed K."/>
            <person name="Tsang A."/>
            <person name="Wiebenga A."/>
            <person name="Young D."/>
            <person name="Pisabarro A."/>
            <person name="Eastwood D.C."/>
            <person name="Martin F."/>
            <person name="Cullen D."/>
            <person name="Grigoriev I.V."/>
            <person name="Hibbett D.S."/>
        </authorList>
    </citation>
    <scope>NUCLEOTIDE SEQUENCE [LARGE SCALE GENOMIC DNA]</scope>
    <source>
        <strain evidence="7 8">DJM-731 SS1</strain>
    </source>
</reference>
<keyword evidence="2" id="KW-0677">Repeat</keyword>
<dbReference type="InterPro" id="IPR002885">
    <property type="entry name" value="PPR_rpt"/>
</dbReference>
<feature type="repeat" description="PPR" evidence="5">
    <location>
        <begin position="934"/>
        <end position="968"/>
    </location>
</feature>
<dbReference type="PROSITE" id="PS51375">
    <property type="entry name" value="PPR"/>
    <property type="match status" value="4"/>
</dbReference>
<comment type="subunit">
    <text evidence="4">Binds to mitochondrial small subunit 15S rRNA.</text>
</comment>
<feature type="repeat" description="PPR" evidence="5">
    <location>
        <begin position="785"/>
        <end position="819"/>
    </location>
</feature>
<dbReference type="PANTHER" id="PTHR47447">
    <property type="entry name" value="OS03G0856100 PROTEIN"/>
    <property type="match status" value="1"/>
</dbReference>
<proteinExistence type="inferred from homology"/>
<dbReference type="Pfam" id="PF01535">
    <property type="entry name" value="PPR"/>
    <property type="match status" value="1"/>
</dbReference>
<dbReference type="Pfam" id="PF13812">
    <property type="entry name" value="PPR_3"/>
    <property type="match status" value="2"/>
</dbReference>
<sequence>MRAAFLQLKELAVLLCEQPATLPRRDLWKQFSTHVYHTLPEHEEPPSPACRLSTTSSRNSLFFTHNAAMLALIPNRKIRRSITRVLRHSLYVTTVKEVKHDRVSDGTSQPCPHLGHVLHPPLPEVRVRSRRSPRALLQLRPSHLARFTSDARHLAAANDSEDHNNERPVGDERSASEILVPENQDNVFKPDEIFVQDGQEEKSVSQADPPDGIGVHSPLDPPTSNPPRTDETDHLDISDDLSDTLNETSLKLTSPEAPDISAPDVIPDFYEIIRPHLVAPSQLPSNAPEELRVWLDEMREAANKDVRSRAHAQVNGPRPGQRADMVEHKYPRLAKDSASLWLVWDRAIRSPWKDAISIQHEFALAQCLLGNRPKEDTVDARNLRGSRLKQLLDHIEERAGASPELTQPGSTQLLFQSLRVYQFDLLDDWQSVQSSLRELLTPNAEPLDARTLDLRLVNLIRLILKDALQYDGPMRVLDLALDNFATVETPLLYWTDESARRVRRWGFQAYRVLETVEQAVATIKRPLEFLEDKERIWDQQRLRRAARLFLALQIRQREPELAYAVYLYQRRKELPIPWKLLSYLTRLLAKREAYAEAEDVFQRLVEVVNQTHGRYMDKIVSVARAGLGLAAHKGDVEAAELYFRRLEDIYREDHHRKPRPPNDPPRSIQTPDEREMTLLLHAYAVAGRLDDLLNVFARLFPSDNSKASQKPVKPNIFHYASIIMAYSRQGDLESTNRWLATMAGQGIQPNVYIYNIILHEFALRGDVDSVRSVLAQMSKARTRRDHVTYVHVIGMYGRLRDPVNAEKAFKHALKHGIRPSRQLFEQLVNVHVEAASWPGVIRVFDYVMNLPYRTLRLSISLCNILLKAYVVIGAPHYTVRGVFSRMTEFGATPNASTYSLVIQSAIDSGRMSEAKSLFLQMQSFLNLEPSSPVNVYPLSMLVAGHLRRGEHDAARAHYNEMIENDIQPSTKTFAAIIRSHATADNADGLRIAEDFLKQVLENPGTRTRYSQPRVPADTMQYLFVPLLLAHALKSSSSETERVYAEFLEQGGSSSISTLSILLLSYSRAGDIDAVVQVWEEVHKLGLSLVSHKSVFPDSPDTEDQEVGGSHASWLSYALSVYIDALSTAGKHNEIAETLASIRAEGFAFDANNWNHIAVAMMRAGEPEHAFEVLEKVILRYQGESERLMRERNMHPASPFIFDGPKDPEELERLDHRTSGAKERRIVVKTTERRVPFPGHDIKGEQQMQSVEDLIHSLHILHQVSPAWHLWKPFPYLLRVLGKFLTRDDEDDSVNLGLSAGGASDELMQRIYTTYPGAVAAVVSNQHKLDRKRSIPTVDRNV</sequence>
<evidence type="ECO:0000256" key="3">
    <source>
        <dbReference type="ARBA" id="ARBA00044493"/>
    </source>
</evidence>
<dbReference type="GeneID" id="63684620"/>
<evidence type="ECO:0000256" key="6">
    <source>
        <dbReference type="SAM" id="MobiDB-lite"/>
    </source>
</evidence>
<gene>
    <name evidence="7" type="ORF">DACRYDRAFT_113071</name>
</gene>
<evidence type="ECO:0008006" key="9">
    <source>
        <dbReference type="Google" id="ProtNLM"/>
    </source>
</evidence>
<name>M5GBK9_DACPD</name>
<feature type="compositionally biased region" description="Basic and acidic residues" evidence="6">
    <location>
        <begin position="228"/>
        <end position="237"/>
    </location>
</feature>
<dbReference type="InterPro" id="IPR011990">
    <property type="entry name" value="TPR-like_helical_dom_sf"/>
</dbReference>
<accession>M5GBK9</accession>
<dbReference type="Gene3D" id="1.25.40.10">
    <property type="entry name" value="Tetratricopeptide repeat domain"/>
    <property type="match status" value="3"/>
</dbReference>
<evidence type="ECO:0000313" key="7">
    <source>
        <dbReference type="EMBL" id="EJU06354.1"/>
    </source>
</evidence>
<comment type="similarity">
    <text evidence="1">Belongs to the CCM1 family.</text>
</comment>
<feature type="repeat" description="PPR" evidence="5">
    <location>
        <begin position="1054"/>
        <end position="1088"/>
    </location>
</feature>
<dbReference type="PANTHER" id="PTHR47447:SF17">
    <property type="entry name" value="OS12G0638900 PROTEIN"/>
    <property type="match status" value="1"/>
</dbReference>
<protein>
    <recommendedName>
        <fullName evidence="9">Pentacotripeptide-repeat region of PRORP domain-containing protein</fullName>
    </recommendedName>
</protein>
<feature type="region of interest" description="Disordered" evidence="6">
    <location>
        <begin position="155"/>
        <end position="240"/>
    </location>
</feature>
<dbReference type="STRING" id="1858805.M5GBK9"/>
<feature type="repeat" description="PPR" evidence="5">
    <location>
        <begin position="715"/>
        <end position="749"/>
    </location>
</feature>
<dbReference type="Proteomes" id="UP000030653">
    <property type="component" value="Unassembled WGS sequence"/>
</dbReference>
<dbReference type="EMBL" id="JH795855">
    <property type="protein sequence ID" value="EJU06354.1"/>
    <property type="molecule type" value="Genomic_DNA"/>
</dbReference>
<evidence type="ECO:0000313" key="8">
    <source>
        <dbReference type="Proteomes" id="UP000030653"/>
    </source>
</evidence>
<dbReference type="HOGENOM" id="CLU_258350_0_0_1"/>